<accession>A0A0L8AL26</accession>
<dbReference type="PATRIC" id="fig|1566026.4.peg.563"/>
<keyword evidence="2" id="KW-1003">Cell membrane</keyword>
<organism evidence="9 10">
    <name type="scientific">Roseivirga seohaensis subsp. aquiponti</name>
    <dbReference type="NCBI Taxonomy" id="1566026"/>
    <lineage>
        <taxon>Bacteria</taxon>
        <taxon>Pseudomonadati</taxon>
        <taxon>Bacteroidota</taxon>
        <taxon>Cytophagia</taxon>
        <taxon>Cytophagales</taxon>
        <taxon>Roseivirgaceae</taxon>
        <taxon>Roseivirga</taxon>
    </lineage>
</organism>
<keyword evidence="5 6" id="KW-0472">Membrane</keyword>
<evidence type="ECO:0000256" key="4">
    <source>
        <dbReference type="ARBA" id="ARBA00022989"/>
    </source>
</evidence>
<feature type="transmembrane region" description="Helical" evidence="6">
    <location>
        <begin position="684"/>
        <end position="708"/>
    </location>
</feature>
<evidence type="ECO:0008006" key="11">
    <source>
        <dbReference type="Google" id="ProtNLM"/>
    </source>
</evidence>
<dbReference type="OrthoDB" id="5933722at2"/>
<reference evidence="10" key="1">
    <citation type="submission" date="2014-11" db="EMBL/GenBank/DDBJ databases">
        <title>Genome sequencing of Roseivirga sp. D-25.</title>
        <authorList>
            <person name="Selvaratnam C."/>
            <person name="Thevarajoo S."/>
            <person name="Goh K.M."/>
            <person name="Eee R."/>
            <person name="Chan K.-G."/>
            <person name="Chong C.S."/>
        </authorList>
    </citation>
    <scope>NUCLEOTIDE SEQUENCE [LARGE SCALE GENOMIC DNA]</scope>
    <source>
        <strain evidence="10">D-25</strain>
    </source>
</reference>
<dbReference type="AlphaFoldDB" id="A0A0L8AL26"/>
<feature type="domain" description="ABC3 transporter permease C-terminal" evidence="7">
    <location>
        <begin position="300"/>
        <end position="415"/>
    </location>
</feature>
<evidence type="ECO:0000256" key="2">
    <source>
        <dbReference type="ARBA" id="ARBA00022475"/>
    </source>
</evidence>
<feature type="domain" description="ABC3 transporter permease C-terminal" evidence="7">
    <location>
        <begin position="687"/>
        <end position="800"/>
    </location>
</feature>
<feature type="transmembrane region" description="Helical" evidence="6">
    <location>
        <begin position="388"/>
        <end position="417"/>
    </location>
</feature>
<feature type="transmembrane region" description="Helical" evidence="6">
    <location>
        <begin position="21"/>
        <end position="43"/>
    </location>
</feature>
<keyword evidence="4 6" id="KW-1133">Transmembrane helix</keyword>
<evidence type="ECO:0000313" key="10">
    <source>
        <dbReference type="Proteomes" id="UP000036908"/>
    </source>
</evidence>
<protein>
    <recommendedName>
        <fullName evidence="11">ABC transporter permease</fullName>
    </recommendedName>
</protein>
<feature type="transmembrane region" description="Helical" evidence="6">
    <location>
        <begin position="736"/>
        <end position="755"/>
    </location>
</feature>
<dbReference type="GO" id="GO:0022857">
    <property type="term" value="F:transmembrane transporter activity"/>
    <property type="evidence" value="ECO:0007669"/>
    <property type="project" value="TreeGrafter"/>
</dbReference>
<evidence type="ECO:0000259" key="7">
    <source>
        <dbReference type="Pfam" id="PF02687"/>
    </source>
</evidence>
<dbReference type="PANTHER" id="PTHR30572:SF18">
    <property type="entry name" value="ABC-TYPE MACROLIDE FAMILY EXPORT SYSTEM PERMEASE COMPONENT 2"/>
    <property type="match status" value="1"/>
</dbReference>
<dbReference type="EMBL" id="JSVA01000010">
    <property type="protein sequence ID" value="KOF02880.1"/>
    <property type="molecule type" value="Genomic_DNA"/>
</dbReference>
<evidence type="ECO:0000256" key="5">
    <source>
        <dbReference type="ARBA" id="ARBA00023136"/>
    </source>
</evidence>
<proteinExistence type="predicted"/>
<comment type="caution">
    <text evidence="9">The sequence shown here is derived from an EMBL/GenBank/DDBJ whole genome shotgun (WGS) entry which is preliminary data.</text>
</comment>
<evidence type="ECO:0000256" key="6">
    <source>
        <dbReference type="SAM" id="Phobius"/>
    </source>
</evidence>
<dbReference type="GO" id="GO:0005886">
    <property type="term" value="C:plasma membrane"/>
    <property type="evidence" value="ECO:0007669"/>
    <property type="project" value="UniProtKB-SubCell"/>
</dbReference>
<feature type="transmembrane region" description="Helical" evidence="6">
    <location>
        <begin position="299"/>
        <end position="322"/>
    </location>
</feature>
<gene>
    <name evidence="9" type="ORF">OB69_11385</name>
</gene>
<dbReference type="InterPro" id="IPR003838">
    <property type="entry name" value="ABC3_permease_C"/>
</dbReference>
<comment type="subcellular location">
    <subcellularLocation>
        <location evidence="1">Cell membrane</location>
        <topology evidence="1">Multi-pass membrane protein</topology>
    </subcellularLocation>
</comment>
<dbReference type="RefSeq" id="WP_053223840.1">
    <property type="nucleotide sequence ID" value="NZ_JSVA01000010.1"/>
</dbReference>
<dbReference type="Pfam" id="PF12704">
    <property type="entry name" value="MacB_PCD"/>
    <property type="match status" value="1"/>
</dbReference>
<evidence type="ECO:0000313" key="9">
    <source>
        <dbReference type="EMBL" id="KOF02880.1"/>
    </source>
</evidence>
<dbReference type="InterPro" id="IPR025857">
    <property type="entry name" value="MacB_PCD"/>
</dbReference>
<feature type="transmembrane region" description="Helical" evidence="6">
    <location>
        <begin position="345"/>
        <end position="368"/>
    </location>
</feature>
<sequence>MLKNYITTAFRNLNRNRAYTTINVFGLALGISAAIVLFKIVLFEKSFDQYQSNFDNLYRFTKRTESPNQIEFDAGIQNPFTLAFKTDYPDYGLPVRTFGIGESQLSITNSIGDLQHFEQRDGIAFADKEYFKLFDYEFELGNPETALEKPNSAVISVSLVEKLFGITDGGYDRVIGKEVRLNDKLDVFITAVVKDPPVNSSVPFSFLIEYEAVKAIFDFYQPDSWNSTSSNANVFFLKAKGVEDSQIEAALEEIVQKYMPEDTENTMYGLQAMADIHFQPQYNTYNDAGVSSDFLTIPIAIGVFLILTACINFVNLSTALAIKRSKEVGIRKVLGGRKEQLMQQFLGETFFITIISVLISLGAAELIMKNMEQFVGYNLSLNLLQDPQLVMILLGITVGVTLIAGLYPSVILARLAPVLALKSKGQSALSGNVNTRRGLVVFQFIISQLLVVCTLVVISQMKYFEKKDLGFRKTSIVTFPLPTNASEKLNPLRNELSTFAGIEKVSFNFSSPLSDNNIGSSFGYAPLEMEGSYDAAYKVADENYLDLYGIEILAGRNFNATDTLDVAIISESVMDLMGIENPEDAIGEQIESGFAGAKRVIGVINDFHTKSLREKIEPTILVTYQGYFYEGAIRFEGTDKQMGNVISALENAWTKQYPNVLFDYSLFSESIMENYEEEASMMNLFQIFSGIAILIGCLGLYGLVAFLASQKTKEIGIRKVLGASIGQILNIFSRELLVLIVIAFVVAAPVAYYIMDYWLSDFEYRIDMNIWVFVIAVGFTLLVAGLTTGFRSLRAAQANPVDSLRSE</sequence>
<dbReference type="PANTHER" id="PTHR30572">
    <property type="entry name" value="MEMBRANE COMPONENT OF TRANSPORTER-RELATED"/>
    <property type="match status" value="1"/>
</dbReference>
<dbReference type="Pfam" id="PF02687">
    <property type="entry name" value="FtsX"/>
    <property type="match status" value="2"/>
</dbReference>
<feature type="domain" description="MacB-like periplasmic core" evidence="8">
    <location>
        <begin position="20"/>
        <end position="253"/>
    </location>
</feature>
<evidence type="ECO:0000256" key="1">
    <source>
        <dbReference type="ARBA" id="ARBA00004651"/>
    </source>
</evidence>
<feature type="transmembrane region" description="Helical" evidence="6">
    <location>
        <begin position="770"/>
        <end position="790"/>
    </location>
</feature>
<name>A0A0L8AL26_9BACT</name>
<evidence type="ECO:0000256" key="3">
    <source>
        <dbReference type="ARBA" id="ARBA00022692"/>
    </source>
</evidence>
<keyword evidence="3 6" id="KW-0812">Transmembrane</keyword>
<dbReference type="InterPro" id="IPR050250">
    <property type="entry name" value="Macrolide_Exporter_MacB"/>
</dbReference>
<evidence type="ECO:0000259" key="8">
    <source>
        <dbReference type="Pfam" id="PF12704"/>
    </source>
</evidence>
<feature type="transmembrane region" description="Helical" evidence="6">
    <location>
        <begin position="438"/>
        <end position="458"/>
    </location>
</feature>
<dbReference type="Proteomes" id="UP000036908">
    <property type="component" value="Unassembled WGS sequence"/>
</dbReference>
<keyword evidence="10" id="KW-1185">Reference proteome</keyword>